<sequence>MGVDINALYCYEVGGKCVGKGLEEKILFRWGTEEELSRCRMWEADEIVFNDDVDVVGYLGEGSVICKLCLLTNIIWGENDNSDDHIVPFPDASEDYCKKKESSGEAGTINSGVQKAAGAKVDTDGRKLESSSNFDTSEGTSASGVDIDRWPSCLLSNAAKTDQDSFGTSMPSSLTDITKLDSSAGGEISITRKKCRQGDELLEILIA</sequence>
<comment type="caution">
    <text evidence="2">The sequence shown here is derived from an EMBL/GenBank/DDBJ whole genome shotgun (WGS) entry which is preliminary data.</text>
</comment>
<dbReference type="Proteomes" id="UP001164929">
    <property type="component" value="Chromosome 1"/>
</dbReference>
<gene>
    <name evidence="2" type="ORF">NC653_000406</name>
</gene>
<reference evidence="2 3" key="1">
    <citation type="journal article" date="2023" name="Mol. Ecol. Resour.">
        <title>Chromosome-level genome assembly of a triploid poplar Populus alba 'Berolinensis'.</title>
        <authorList>
            <person name="Chen S."/>
            <person name="Yu Y."/>
            <person name="Wang X."/>
            <person name="Wang S."/>
            <person name="Zhang T."/>
            <person name="Zhou Y."/>
            <person name="He R."/>
            <person name="Meng N."/>
            <person name="Wang Y."/>
            <person name="Liu W."/>
            <person name="Liu Z."/>
            <person name="Liu J."/>
            <person name="Guo Q."/>
            <person name="Huang H."/>
            <person name="Sederoff R.R."/>
            <person name="Wang G."/>
            <person name="Qu G."/>
            <person name="Chen S."/>
        </authorList>
    </citation>
    <scope>NUCLEOTIDE SEQUENCE [LARGE SCALE GENOMIC DNA]</scope>
    <source>
        <strain evidence="2">SC-2020</strain>
    </source>
</reference>
<proteinExistence type="predicted"/>
<dbReference type="EMBL" id="JAQIZT010000001">
    <property type="protein sequence ID" value="KAJ7009690.1"/>
    <property type="molecule type" value="Genomic_DNA"/>
</dbReference>
<dbReference type="InterPro" id="IPR039928">
    <property type="entry name" value="LNK"/>
</dbReference>
<dbReference type="GO" id="GO:0006355">
    <property type="term" value="P:regulation of DNA-templated transcription"/>
    <property type="evidence" value="ECO:0007669"/>
    <property type="project" value="InterPro"/>
</dbReference>
<feature type="region of interest" description="Disordered" evidence="1">
    <location>
        <begin position="103"/>
        <end position="143"/>
    </location>
</feature>
<evidence type="ECO:0000256" key="1">
    <source>
        <dbReference type="SAM" id="MobiDB-lite"/>
    </source>
</evidence>
<dbReference type="AlphaFoldDB" id="A0AAD6RII9"/>
<protein>
    <submittedName>
        <fullName evidence="2">Uncharacterized protein</fullName>
    </submittedName>
</protein>
<dbReference type="PANTHER" id="PTHR33334">
    <property type="entry name" value="PROTEIN LNK1"/>
    <property type="match status" value="1"/>
</dbReference>
<name>A0AAD6RII9_9ROSI</name>
<accession>A0AAD6RII9</accession>
<feature type="compositionally biased region" description="Polar residues" evidence="1">
    <location>
        <begin position="130"/>
        <end position="143"/>
    </location>
</feature>
<evidence type="ECO:0000313" key="2">
    <source>
        <dbReference type="EMBL" id="KAJ7009690.1"/>
    </source>
</evidence>
<dbReference type="GO" id="GO:0007623">
    <property type="term" value="P:circadian rhythm"/>
    <property type="evidence" value="ECO:0007669"/>
    <property type="project" value="InterPro"/>
</dbReference>
<organism evidence="2 3">
    <name type="scientific">Populus alba x Populus x berolinensis</name>
    <dbReference type="NCBI Taxonomy" id="444605"/>
    <lineage>
        <taxon>Eukaryota</taxon>
        <taxon>Viridiplantae</taxon>
        <taxon>Streptophyta</taxon>
        <taxon>Embryophyta</taxon>
        <taxon>Tracheophyta</taxon>
        <taxon>Spermatophyta</taxon>
        <taxon>Magnoliopsida</taxon>
        <taxon>eudicotyledons</taxon>
        <taxon>Gunneridae</taxon>
        <taxon>Pentapetalae</taxon>
        <taxon>rosids</taxon>
        <taxon>fabids</taxon>
        <taxon>Malpighiales</taxon>
        <taxon>Salicaceae</taxon>
        <taxon>Saliceae</taxon>
        <taxon>Populus</taxon>
    </lineage>
</organism>
<keyword evidence="3" id="KW-1185">Reference proteome</keyword>
<dbReference type="PANTHER" id="PTHR33334:SF5">
    <property type="entry name" value="PROTEIN LNK2"/>
    <property type="match status" value="1"/>
</dbReference>
<evidence type="ECO:0000313" key="3">
    <source>
        <dbReference type="Proteomes" id="UP001164929"/>
    </source>
</evidence>